<comment type="caution">
    <text evidence="1">The sequence shown here is derived from an EMBL/GenBank/DDBJ whole genome shotgun (WGS) entry which is preliminary data.</text>
</comment>
<dbReference type="EMBL" id="JAMKFE010000024">
    <property type="protein sequence ID" value="MCM5682811.1"/>
    <property type="molecule type" value="Genomic_DNA"/>
</dbReference>
<gene>
    <name evidence="1" type="ORF">M8A51_25045</name>
</gene>
<evidence type="ECO:0000313" key="2">
    <source>
        <dbReference type="Proteomes" id="UP001165541"/>
    </source>
</evidence>
<accession>A0ABT0YVN2</accession>
<name>A0ABT0YVN2_9BURK</name>
<evidence type="ECO:0000313" key="1">
    <source>
        <dbReference type="EMBL" id="MCM5682811.1"/>
    </source>
</evidence>
<reference evidence="1" key="1">
    <citation type="submission" date="2022-05" db="EMBL/GenBank/DDBJ databases">
        <title>Schlegelella sp. nov., isolated from mangrove soil.</title>
        <authorList>
            <person name="Liu Y."/>
            <person name="Ge X."/>
            <person name="Liu W."/>
        </authorList>
    </citation>
    <scope>NUCLEOTIDE SEQUENCE</scope>
    <source>
        <strain evidence="1">S2-27</strain>
    </source>
</reference>
<organism evidence="1 2">
    <name type="scientific">Caldimonas mangrovi</name>
    <dbReference type="NCBI Taxonomy" id="2944811"/>
    <lineage>
        <taxon>Bacteria</taxon>
        <taxon>Pseudomonadati</taxon>
        <taxon>Pseudomonadota</taxon>
        <taxon>Betaproteobacteria</taxon>
        <taxon>Burkholderiales</taxon>
        <taxon>Sphaerotilaceae</taxon>
        <taxon>Caldimonas</taxon>
    </lineage>
</organism>
<sequence>MALLVGCATPVYVDTPPKLPQDIFVDVERGEVRWGLRPFGAYQLPGSQVFVIGSQHGMQPAGMFGLLTFMVADGVNQASVKAEAQKVGQALAQKFGVATQEFLDAAAQRRGYPMRFGESDWTQRVKGLAMTVDPSVVLHRVDGTKFRPYVALHVERIGETVADSYDSVFVAIVDEARPLGGKDGWIDEGQDRFRPVVLDALRLLADAMLEEVSGGLPRTDLKQAAVALRTLDSTAERDVPAAFREGYAGRLLVYPNTNMPRQIYLVPPSLLSMKDVKPFRERTAAVR</sequence>
<protein>
    <recommendedName>
        <fullName evidence="3">DUF3298 domain-containing protein</fullName>
    </recommendedName>
</protein>
<proteinExistence type="predicted"/>
<dbReference type="Proteomes" id="UP001165541">
    <property type="component" value="Unassembled WGS sequence"/>
</dbReference>
<evidence type="ECO:0008006" key="3">
    <source>
        <dbReference type="Google" id="ProtNLM"/>
    </source>
</evidence>
<dbReference type="RefSeq" id="WP_251781353.1">
    <property type="nucleotide sequence ID" value="NZ_JAMKFE010000024.1"/>
</dbReference>
<keyword evidence="2" id="KW-1185">Reference proteome</keyword>